<name>A0A0P1B6B3_PLAHL</name>
<dbReference type="AlphaFoldDB" id="A0A0P1B6B3"/>
<dbReference type="EMBL" id="CCYD01003101">
    <property type="protein sequence ID" value="CEG49952.1"/>
    <property type="molecule type" value="Genomic_DNA"/>
</dbReference>
<evidence type="ECO:0000313" key="3">
    <source>
        <dbReference type="Proteomes" id="UP000054928"/>
    </source>
</evidence>
<feature type="signal peptide" evidence="1">
    <location>
        <begin position="1"/>
        <end position="24"/>
    </location>
</feature>
<dbReference type="GeneID" id="36402742"/>
<proteinExistence type="predicted"/>
<keyword evidence="3" id="KW-1185">Reference proteome</keyword>
<organism evidence="2 3">
    <name type="scientific">Plasmopara halstedii</name>
    <name type="common">Downy mildew of sunflower</name>
    <dbReference type="NCBI Taxonomy" id="4781"/>
    <lineage>
        <taxon>Eukaryota</taxon>
        <taxon>Sar</taxon>
        <taxon>Stramenopiles</taxon>
        <taxon>Oomycota</taxon>
        <taxon>Peronosporomycetes</taxon>
        <taxon>Peronosporales</taxon>
        <taxon>Peronosporaceae</taxon>
        <taxon>Plasmopara</taxon>
    </lineage>
</organism>
<dbReference type="RefSeq" id="XP_024586321.1">
    <property type="nucleotide sequence ID" value="XM_024721197.1"/>
</dbReference>
<dbReference type="Proteomes" id="UP000054928">
    <property type="component" value="Unassembled WGS sequence"/>
</dbReference>
<evidence type="ECO:0000313" key="2">
    <source>
        <dbReference type="EMBL" id="CEG49952.1"/>
    </source>
</evidence>
<accession>A0A0P1B6B3</accession>
<sequence length="83" mass="9173">MQHILLWLGLHVCSITLMLRLAALQHCPTLSSTRGGTQSKEPTWPLTCCDSYLKSSGFARAQDTLFGSKISRGKRMAVIAMYS</sequence>
<protein>
    <submittedName>
        <fullName evidence="2">RxLR-like protein</fullName>
    </submittedName>
</protein>
<keyword evidence="1" id="KW-0732">Signal</keyword>
<feature type="chain" id="PRO_5006059225" evidence="1">
    <location>
        <begin position="25"/>
        <end position="83"/>
    </location>
</feature>
<evidence type="ECO:0000256" key="1">
    <source>
        <dbReference type="SAM" id="SignalP"/>
    </source>
</evidence>
<reference evidence="3" key="1">
    <citation type="submission" date="2014-09" db="EMBL/GenBank/DDBJ databases">
        <authorList>
            <person name="Sharma Rahul"/>
            <person name="Thines Marco"/>
        </authorList>
    </citation>
    <scope>NUCLEOTIDE SEQUENCE [LARGE SCALE GENOMIC DNA]</scope>
</reference>